<organism evidence="8 9">
    <name type="scientific">Polyrhizophydium stewartii</name>
    <dbReference type="NCBI Taxonomy" id="2732419"/>
    <lineage>
        <taxon>Eukaryota</taxon>
        <taxon>Fungi</taxon>
        <taxon>Fungi incertae sedis</taxon>
        <taxon>Chytridiomycota</taxon>
        <taxon>Chytridiomycota incertae sedis</taxon>
        <taxon>Chytridiomycetes</taxon>
        <taxon>Rhizophydiales</taxon>
        <taxon>Rhizophydiales incertae sedis</taxon>
        <taxon>Polyrhizophydium</taxon>
    </lineage>
</organism>
<gene>
    <name evidence="8" type="primary">POLR2I</name>
    <name evidence="8" type="ORF">HK105_201869</name>
</gene>
<accession>A0ABR4NG16</accession>
<dbReference type="InterPro" id="IPR034012">
    <property type="entry name" value="Zn_ribbon_RPB9_C"/>
</dbReference>
<keyword evidence="3 6" id="KW-0863">Zinc-finger</keyword>
<dbReference type="CDD" id="cd10508">
    <property type="entry name" value="Zn-ribbon_RPB9"/>
    <property type="match status" value="1"/>
</dbReference>
<keyword evidence="4" id="KW-0862">Zinc</keyword>
<dbReference type="Pfam" id="PF01096">
    <property type="entry name" value="Zn_ribbon_TFIIS"/>
    <property type="match status" value="1"/>
</dbReference>
<evidence type="ECO:0000256" key="2">
    <source>
        <dbReference type="ARBA" id="ARBA00022723"/>
    </source>
</evidence>
<keyword evidence="5 8" id="KW-0240">DNA-directed RNA polymerase</keyword>
<dbReference type="PANTHER" id="PTHR11239">
    <property type="entry name" value="DNA-DIRECTED RNA POLYMERASE"/>
    <property type="match status" value="1"/>
</dbReference>
<dbReference type="PROSITE" id="PS51133">
    <property type="entry name" value="ZF_TFIIS_2"/>
    <property type="match status" value="1"/>
</dbReference>
<keyword evidence="9" id="KW-1185">Reference proteome</keyword>
<keyword evidence="5" id="KW-0804">Transcription</keyword>
<proteinExistence type="inferred from homology"/>
<keyword evidence="2" id="KW-0479">Metal-binding</keyword>
<dbReference type="GO" id="GO:0000428">
    <property type="term" value="C:DNA-directed RNA polymerase complex"/>
    <property type="evidence" value="ECO:0007669"/>
    <property type="project" value="UniProtKB-KW"/>
</dbReference>
<dbReference type="InterPro" id="IPR012164">
    <property type="entry name" value="Rpa12/Rpb9/Rpc10/TFS"/>
</dbReference>
<dbReference type="SMART" id="SM00440">
    <property type="entry name" value="ZnF_C2C2"/>
    <property type="match status" value="1"/>
</dbReference>
<dbReference type="SUPFAM" id="SSF57783">
    <property type="entry name" value="Zinc beta-ribbon"/>
    <property type="match status" value="2"/>
</dbReference>
<name>A0ABR4NG16_9FUNG</name>
<evidence type="ECO:0000256" key="3">
    <source>
        <dbReference type="ARBA" id="ARBA00022771"/>
    </source>
</evidence>
<comment type="function">
    <text evidence="5">DNA-dependent RNA polymerase catalyzes the transcription of DNA into RNA using the four ribonucleoside triphosphates as substrates.</text>
</comment>
<keyword evidence="5" id="KW-0539">Nucleus</keyword>
<sequence length="107" mass="12201">MLYPKEDRAARKLMFACRNCDFIEDAQGTCVFRHVITRVPIEQTLVSIDLSSDPTFPRSKTMCPQCGHMEAVFFQSRSKGKDANMKLFFACCSCNHRWTQDTPGTQA</sequence>
<comment type="caution">
    <text evidence="8">The sequence shown here is derived from an EMBL/GenBank/DDBJ whole genome shotgun (WGS) entry which is preliminary data.</text>
</comment>
<evidence type="ECO:0000259" key="7">
    <source>
        <dbReference type="PROSITE" id="PS51133"/>
    </source>
</evidence>
<evidence type="ECO:0000256" key="1">
    <source>
        <dbReference type="ARBA" id="ARBA00011730"/>
    </source>
</evidence>
<evidence type="ECO:0000256" key="6">
    <source>
        <dbReference type="PROSITE-ProRule" id="PRU00472"/>
    </source>
</evidence>
<comment type="similarity">
    <text evidence="5">Belongs to the archaeal rpoM/eukaryotic RPA12/RPB9/RPC11 RNA polymerase family.</text>
</comment>
<feature type="domain" description="TFIIS-type" evidence="7">
    <location>
        <begin position="59"/>
        <end position="99"/>
    </location>
</feature>
<dbReference type="Gene3D" id="2.20.25.10">
    <property type="match status" value="2"/>
</dbReference>
<reference evidence="8 9" key="1">
    <citation type="submission" date="2023-09" db="EMBL/GenBank/DDBJ databases">
        <title>Pangenome analysis of Batrachochytrium dendrobatidis and related Chytrids.</title>
        <authorList>
            <person name="Yacoub M.N."/>
            <person name="Stajich J.E."/>
            <person name="James T.Y."/>
        </authorList>
    </citation>
    <scope>NUCLEOTIDE SEQUENCE [LARGE SCALE GENOMIC DNA]</scope>
    <source>
        <strain evidence="8 9">JEL0888</strain>
    </source>
</reference>
<dbReference type="Proteomes" id="UP001527925">
    <property type="component" value="Unassembled WGS sequence"/>
</dbReference>
<dbReference type="PIRSF" id="PIRSF005586">
    <property type="entry name" value="RNApol_RpoM"/>
    <property type="match status" value="1"/>
</dbReference>
<evidence type="ECO:0000313" key="8">
    <source>
        <dbReference type="EMBL" id="KAL2918468.1"/>
    </source>
</evidence>
<evidence type="ECO:0000256" key="4">
    <source>
        <dbReference type="ARBA" id="ARBA00022833"/>
    </source>
</evidence>
<comment type="subcellular location">
    <subcellularLocation>
        <location evidence="5">Nucleus</location>
    </subcellularLocation>
</comment>
<dbReference type="PANTHER" id="PTHR11239:SF1">
    <property type="entry name" value="DNA-DIRECTED RNA POLYMERASE II SUBUNIT RPB9"/>
    <property type="match status" value="1"/>
</dbReference>
<protein>
    <recommendedName>
        <fullName evidence="5">DNA-directed RNA polymerase subunit</fullName>
    </recommendedName>
</protein>
<comment type="subunit">
    <text evidence="1">Component of the RNA polymerase II (Pol II) complex consisting of 12 subunits.</text>
</comment>
<evidence type="ECO:0000313" key="9">
    <source>
        <dbReference type="Proteomes" id="UP001527925"/>
    </source>
</evidence>
<evidence type="ECO:0000256" key="5">
    <source>
        <dbReference type="PIRNR" id="PIRNR005586"/>
    </source>
</evidence>
<dbReference type="InterPro" id="IPR001222">
    <property type="entry name" value="Znf_TFIIS"/>
</dbReference>
<dbReference type="EMBL" id="JADGIZ020000006">
    <property type="protein sequence ID" value="KAL2918468.1"/>
    <property type="molecule type" value="Genomic_DNA"/>
</dbReference>